<dbReference type="OrthoDB" id="5372708at2759"/>
<reference evidence="2 3" key="1">
    <citation type="journal article" date="2018" name="Nat. Ecol. Evol.">
        <title>Pezizomycetes genomes reveal the molecular basis of ectomycorrhizal truffle lifestyle.</title>
        <authorList>
            <person name="Murat C."/>
            <person name="Payen T."/>
            <person name="Noel B."/>
            <person name="Kuo A."/>
            <person name="Morin E."/>
            <person name="Chen J."/>
            <person name="Kohler A."/>
            <person name="Krizsan K."/>
            <person name="Balestrini R."/>
            <person name="Da Silva C."/>
            <person name="Montanini B."/>
            <person name="Hainaut M."/>
            <person name="Levati E."/>
            <person name="Barry K.W."/>
            <person name="Belfiori B."/>
            <person name="Cichocki N."/>
            <person name="Clum A."/>
            <person name="Dockter R.B."/>
            <person name="Fauchery L."/>
            <person name="Guy J."/>
            <person name="Iotti M."/>
            <person name="Le Tacon F."/>
            <person name="Lindquist E.A."/>
            <person name="Lipzen A."/>
            <person name="Malagnac F."/>
            <person name="Mello A."/>
            <person name="Molinier V."/>
            <person name="Miyauchi S."/>
            <person name="Poulain J."/>
            <person name="Riccioni C."/>
            <person name="Rubini A."/>
            <person name="Sitrit Y."/>
            <person name="Splivallo R."/>
            <person name="Traeger S."/>
            <person name="Wang M."/>
            <person name="Zifcakova L."/>
            <person name="Wipf D."/>
            <person name="Zambonelli A."/>
            <person name="Paolocci F."/>
            <person name="Nowrousian M."/>
            <person name="Ottonello S."/>
            <person name="Baldrian P."/>
            <person name="Spatafora J.W."/>
            <person name="Henrissat B."/>
            <person name="Nagy L.G."/>
            <person name="Aury J.M."/>
            <person name="Wincker P."/>
            <person name="Grigoriev I.V."/>
            <person name="Bonfante P."/>
            <person name="Martin F.M."/>
        </authorList>
    </citation>
    <scope>NUCLEOTIDE SEQUENCE [LARGE SCALE GENOMIC DNA]</scope>
    <source>
        <strain evidence="2 3">RN42</strain>
    </source>
</reference>
<feature type="compositionally biased region" description="Basic and acidic residues" evidence="1">
    <location>
        <begin position="1196"/>
        <end position="1214"/>
    </location>
</feature>
<evidence type="ECO:0008006" key="4">
    <source>
        <dbReference type="Google" id="ProtNLM"/>
    </source>
</evidence>
<evidence type="ECO:0000313" key="3">
    <source>
        <dbReference type="Proteomes" id="UP000275078"/>
    </source>
</evidence>
<evidence type="ECO:0000313" key="2">
    <source>
        <dbReference type="EMBL" id="RPA72557.1"/>
    </source>
</evidence>
<feature type="compositionally biased region" description="Acidic residues" evidence="1">
    <location>
        <begin position="368"/>
        <end position="377"/>
    </location>
</feature>
<protein>
    <recommendedName>
        <fullName evidence="4">BAH domain-containing protein</fullName>
    </recommendedName>
</protein>
<organism evidence="2 3">
    <name type="scientific">Ascobolus immersus RN42</name>
    <dbReference type="NCBI Taxonomy" id="1160509"/>
    <lineage>
        <taxon>Eukaryota</taxon>
        <taxon>Fungi</taxon>
        <taxon>Dikarya</taxon>
        <taxon>Ascomycota</taxon>
        <taxon>Pezizomycotina</taxon>
        <taxon>Pezizomycetes</taxon>
        <taxon>Pezizales</taxon>
        <taxon>Ascobolaceae</taxon>
        <taxon>Ascobolus</taxon>
    </lineage>
</organism>
<dbReference type="EMBL" id="ML119857">
    <property type="protein sequence ID" value="RPA72557.1"/>
    <property type="molecule type" value="Genomic_DNA"/>
</dbReference>
<feature type="compositionally biased region" description="Acidic residues" evidence="1">
    <location>
        <begin position="1215"/>
        <end position="1226"/>
    </location>
</feature>
<sequence>MFVWKNNHGISDQALTDLFEIVSQKWFDSSHLPRSATTLKNMRDQLPLPIIMSEKVEVDTNKTDSETPPEVTQYTFNVRELIERQLNNPQIFEQSHFGAAIDNQNRIEAHHGDAWKGSITTSLDLYPMKTEEADPKLQSHKYPGGCYLVDCCDTDDNLREVLVRAIGLFRKSEEAYEDIIAYVQPIIRSVEDLQLFGLMKYADLFDFSKITRKHIPDSEIPGTRASDADLTDEEQEKASDITVSNCYLLKQSFRINANRFKEAVCVEIDRSSDDLDDVLPRLKIIRRGDRLPTKGDYDKGIVDEDGSVKRQRRSQASTRGGGTSRGKAGRLLKQKSRPTGANGRSANNIQKPMAPPNSQQCASHTCEGEENGEEFEDYASASPDQLQASMNEKLIHANTVTITPRNDGIPSHIIRQLIIPETDNTKFDRNLFLRGLPVPKQLSTTIKSNVTTKKKKKLERAAKKLKTLSAVQLNDFESRLGRKKTAIGRLRPTPNITMDRLIAAGHLRKTTAELEIESGEIVLDELSNDKSLPKLGVVIDLYSDKFGVFRTAHRTTGGIYMTILNLNHRGRDQCRNHTLCGFIPHGAKFSETGQTMMGQLKELAKGVIMNINGVQTKASQPAPVFVKLLTISGDMEEANAISGVNSATSRTGCRFCYMPSCSFDDTQLLKKEWERAVLQRQTHLCERIRKRAYEDTNNKGNINADLMLEAGILAHIPIVTTHGPAFDRGIQLPFILKEMEQRMQPSTELFEKGVIKAYRDMYPDEDFTHVKLMGYVIEVYSAIAKANKKIFARVMVKDETDWTRDDFDELEKSIFESRRMLDELYAPLDKTSPTLKMSVLASRIDIMREPRFPDIFFGAPIPFKTAKDEIKYPTVLLGRKEHDPVIEGKITPICAGTGLQIAYESYKIPAYELDLTTSETVYSKTGKASIKLARLQWWESISYYDTISEARSRVRIGDFVSVDTVAKSARAAAEQKDQDENGDTEGKMNNMHAKVLGICTHFCKGKNYVFFYVQWMKTQNRLKDRKMGNTEVYDLKPITEEDEQNWRNFVALVSVSASKPPYFIPFETKRKRVQDETGLELNQNNTIGKDVTYWWPGMAVRFDRKREAYYLNDWFFDSASPLFCVITIEEINVELRLLRQPTVPILYKHTTPCVTCLPPGLPKAVSDRIVRRMVGLVHQALHAFVENDGTGSDMLRQSDDQAARREDATKIRENDDAEEEAGCYCD</sequence>
<feature type="compositionally biased region" description="Basic and acidic residues" evidence="1">
    <location>
        <begin position="293"/>
        <end position="308"/>
    </location>
</feature>
<dbReference type="STRING" id="1160509.A0A3N4HG79"/>
<name>A0A3N4HG79_ASCIM</name>
<dbReference type="Proteomes" id="UP000275078">
    <property type="component" value="Unassembled WGS sequence"/>
</dbReference>
<keyword evidence="3" id="KW-1185">Reference proteome</keyword>
<dbReference type="AlphaFoldDB" id="A0A3N4HG79"/>
<proteinExistence type="predicted"/>
<feature type="compositionally biased region" description="Polar residues" evidence="1">
    <location>
        <begin position="337"/>
        <end position="363"/>
    </location>
</feature>
<evidence type="ECO:0000256" key="1">
    <source>
        <dbReference type="SAM" id="MobiDB-lite"/>
    </source>
</evidence>
<feature type="region of interest" description="Disordered" evidence="1">
    <location>
        <begin position="293"/>
        <end position="380"/>
    </location>
</feature>
<feature type="compositionally biased region" description="Basic residues" evidence="1">
    <location>
        <begin position="327"/>
        <end position="336"/>
    </location>
</feature>
<feature type="region of interest" description="Disordered" evidence="1">
    <location>
        <begin position="1192"/>
        <end position="1226"/>
    </location>
</feature>
<gene>
    <name evidence="2" type="ORF">BJ508DRAFT_334950</name>
</gene>
<accession>A0A3N4HG79</accession>